<dbReference type="PANTHER" id="PTHR43162">
    <property type="match status" value="1"/>
</dbReference>
<feature type="domain" description="NAD(P)-binding" evidence="1">
    <location>
        <begin position="11"/>
        <end position="143"/>
    </location>
</feature>
<gene>
    <name evidence="2" type="ORF">PHYBLDRAFT_169203</name>
</gene>
<dbReference type="InParanoid" id="A0A162U775"/>
<dbReference type="InterPro" id="IPR036291">
    <property type="entry name" value="NAD(P)-bd_dom_sf"/>
</dbReference>
<name>A0A162U775_PHYB8</name>
<dbReference type="InterPro" id="IPR016040">
    <property type="entry name" value="NAD(P)-bd_dom"/>
</dbReference>
<dbReference type="STRING" id="763407.A0A162U775"/>
<keyword evidence="3" id="KW-1185">Reference proteome</keyword>
<evidence type="ECO:0000259" key="1">
    <source>
        <dbReference type="Pfam" id="PF13460"/>
    </source>
</evidence>
<dbReference type="InterPro" id="IPR051604">
    <property type="entry name" value="Ergot_Alk_Oxidoreductase"/>
</dbReference>
<organism evidence="2 3">
    <name type="scientific">Phycomyces blakesleeanus (strain ATCC 8743b / DSM 1359 / FGSC 10004 / NBRC 33097 / NRRL 1555)</name>
    <dbReference type="NCBI Taxonomy" id="763407"/>
    <lineage>
        <taxon>Eukaryota</taxon>
        <taxon>Fungi</taxon>
        <taxon>Fungi incertae sedis</taxon>
        <taxon>Mucoromycota</taxon>
        <taxon>Mucoromycotina</taxon>
        <taxon>Mucoromycetes</taxon>
        <taxon>Mucorales</taxon>
        <taxon>Phycomycetaceae</taxon>
        <taxon>Phycomyces</taxon>
    </lineage>
</organism>
<evidence type="ECO:0000313" key="2">
    <source>
        <dbReference type="EMBL" id="OAD72943.1"/>
    </source>
</evidence>
<dbReference type="PANTHER" id="PTHR43162:SF1">
    <property type="entry name" value="PRESTALK A DIFFERENTIATION PROTEIN A"/>
    <property type="match status" value="1"/>
</dbReference>
<protein>
    <recommendedName>
        <fullName evidence="1">NAD(P)-binding domain-containing protein</fullName>
    </recommendedName>
</protein>
<dbReference type="Pfam" id="PF13460">
    <property type="entry name" value="NAD_binding_10"/>
    <property type="match status" value="1"/>
</dbReference>
<accession>A0A162U775</accession>
<dbReference type="Proteomes" id="UP000077315">
    <property type="component" value="Unassembled WGS sequence"/>
</dbReference>
<dbReference type="EMBL" id="KV440982">
    <property type="protein sequence ID" value="OAD72943.1"/>
    <property type="molecule type" value="Genomic_DNA"/>
</dbReference>
<dbReference type="Gene3D" id="3.90.25.10">
    <property type="entry name" value="UDP-galactose 4-epimerase, domain 1"/>
    <property type="match status" value="1"/>
</dbReference>
<evidence type="ECO:0000313" key="3">
    <source>
        <dbReference type="Proteomes" id="UP000077315"/>
    </source>
</evidence>
<dbReference type="SUPFAM" id="SSF51735">
    <property type="entry name" value="NAD(P)-binding Rossmann-fold domains"/>
    <property type="match status" value="1"/>
</dbReference>
<dbReference type="OrthoDB" id="10254221at2759"/>
<dbReference type="AlphaFoldDB" id="A0A162U775"/>
<dbReference type="GeneID" id="28996928"/>
<dbReference type="VEuPathDB" id="FungiDB:PHYBLDRAFT_169203"/>
<sequence length="335" mass="38189">MLLITGADQYVGFSIVSHLARYEHLRPLTRVLCQNKAPCLNFANKGIDVRQVDYSHPNHLSLAMRGVDHIILAVGNEKDRVANAKHLCQIAAQSGVKSIICISHVGAVSGVHESLQHYALIEEEVINSELQWTIIRPDWIQQNFHLWAALVEKHRHLALPMAENTEICPIDISDICNVVEQLVLDPKEKRLVDSLDNDHIDQVYTLTGPAMINGKQLADSLSEATGYDKMVYRHVRPMDLNYYLNELRKDIWFDARLKQERAQLYRDSFDNDSYRSKAFAIPTATQIQTFVDYFDWVTKTASSICVPHAPMITSMPSRSIDDFFKENANSFKPRV</sequence>
<proteinExistence type="predicted"/>
<reference evidence="3" key="1">
    <citation type="submission" date="2015-06" db="EMBL/GenBank/DDBJ databases">
        <title>Expansion of signal transduction pathways in fungi by whole-genome duplication.</title>
        <authorList>
            <consortium name="DOE Joint Genome Institute"/>
            <person name="Corrochano L.M."/>
            <person name="Kuo A."/>
            <person name="Marcet-Houben M."/>
            <person name="Polaino S."/>
            <person name="Salamov A."/>
            <person name="Villalobos J.M."/>
            <person name="Alvarez M.I."/>
            <person name="Avalos J."/>
            <person name="Benito E.P."/>
            <person name="Benoit I."/>
            <person name="Burger G."/>
            <person name="Camino L.P."/>
            <person name="Canovas D."/>
            <person name="Cerda-Olmedo E."/>
            <person name="Cheng J.-F."/>
            <person name="Dominguez A."/>
            <person name="Elias M."/>
            <person name="Eslava A.P."/>
            <person name="Glaser F."/>
            <person name="Grimwood J."/>
            <person name="Gutierrez G."/>
            <person name="Heitman J."/>
            <person name="Henrissat B."/>
            <person name="Iturriaga E.A."/>
            <person name="Lang B.F."/>
            <person name="Lavin J.L."/>
            <person name="Lee S."/>
            <person name="Li W."/>
            <person name="Lindquist E."/>
            <person name="Lopez-Garcia S."/>
            <person name="Luque E.M."/>
            <person name="Marcos A.T."/>
            <person name="Martin J."/>
            <person name="McCluskey K."/>
            <person name="Medina H.R."/>
            <person name="Miralles-Duran A."/>
            <person name="Miyazaki A."/>
            <person name="Munoz-Torres E."/>
            <person name="Oguiza J.A."/>
            <person name="Ohm R."/>
            <person name="Olmedo M."/>
            <person name="Orejas M."/>
            <person name="Ortiz-Castellanos L."/>
            <person name="Pisabarro A.G."/>
            <person name="Rodriguez-Romero J."/>
            <person name="Ruiz-Herrera J."/>
            <person name="Ruiz-Vazquez R."/>
            <person name="Sanz C."/>
            <person name="Schackwitz W."/>
            <person name="Schmutz J."/>
            <person name="Shahriari M."/>
            <person name="Shelest E."/>
            <person name="Silva-Franco F."/>
            <person name="Soanes D."/>
            <person name="Syed K."/>
            <person name="Tagua V.G."/>
            <person name="Talbot N.J."/>
            <person name="Thon M."/>
            <person name="De vries R.P."/>
            <person name="Wiebenga A."/>
            <person name="Yadav J.S."/>
            <person name="Braun E.L."/>
            <person name="Baker S."/>
            <person name="Garre V."/>
            <person name="Horwitz B."/>
            <person name="Torres-Martinez S."/>
            <person name="Idnurm A."/>
            <person name="Herrera-Estrella A."/>
            <person name="Gabaldon T."/>
            <person name="Grigoriev I.V."/>
        </authorList>
    </citation>
    <scope>NUCLEOTIDE SEQUENCE [LARGE SCALE GENOMIC DNA]</scope>
    <source>
        <strain evidence="3">NRRL 1555(-)</strain>
    </source>
</reference>
<dbReference type="RefSeq" id="XP_018290983.1">
    <property type="nucleotide sequence ID" value="XM_018436022.1"/>
</dbReference>
<dbReference type="Gene3D" id="3.40.50.720">
    <property type="entry name" value="NAD(P)-binding Rossmann-like Domain"/>
    <property type="match status" value="1"/>
</dbReference>